<dbReference type="Gene3D" id="3.40.50.1820">
    <property type="entry name" value="alpha/beta hydrolase"/>
    <property type="match status" value="1"/>
</dbReference>
<keyword evidence="4 7" id="KW-0472">Membrane</keyword>
<evidence type="ECO:0008006" key="10">
    <source>
        <dbReference type="Google" id="ProtNLM"/>
    </source>
</evidence>
<reference evidence="8 9" key="1">
    <citation type="journal article" date="2018" name="IMA Fungus">
        <title>IMA Genome-F 9: Draft genome sequence of Annulohypoxylon stygium, Aspergillus mulundensis, Berkeleyomyces basicola (syn. Thielaviopsis basicola), Ceratocystis smalleyi, two Cercospora beticola strains, Coleophoma cylindrospora, Fusarium fracticaudum, Phialophora cf. hyalina, and Morchella septimelata.</title>
        <authorList>
            <person name="Wingfield B.D."/>
            <person name="Bills G.F."/>
            <person name="Dong Y."/>
            <person name="Huang W."/>
            <person name="Nel W.J."/>
            <person name="Swalarsk-Parry B.S."/>
            <person name="Vaghefi N."/>
            <person name="Wilken P.M."/>
            <person name="An Z."/>
            <person name="de Beer Z.W."/>
            <person name="De Vos L."/>
            <person name="Chen L."/>
            <person name="Duong T.A."/>
            <person name="Gao Y."/>
            <person name="Hammerbacher A."/>
            <person name="Kikkert J.R."/>
            <person name="Li Y."/>
            <person name="Li H."/>
            <person name="Li K."/>
            <person name="Li Q."/>
            <person name="Liu X."/>
            <person name="Ma X."/>
            <person name="Naidoo K."/>
            <person name="Pethybridge S.J."/>
            <person name="Sun J."/>
            <person name="Steenkamp E.T."/>
            <person name="van der Nest M.A."/>
            <person name="van Wyk S."/>
            <person name="Wingfield M.J."/>
            <person name="Xiong C."/>
            <person name="Yue Q."/>
            <person name="Zhang X."/>
        </authorList>
    </citation>
    <scope>NUCLEOTIDE SEQUENCE [LARGE SCALE GENOMIC DNA]</scope>
    <source>
        <strain evidence="8 9">BP 5553</strain>
    </source>
</reference>
<dbReference type="AlphaFoldDB" id="A0A370TYS6"/>
<name>A0A370TYS6_9HELO</name>
<evidence type="ECO:0000256" key="6">
    <source>
        <dbReference type="ARBA" id="ARBA00034303"/>
    </source>
</evidence>
<keyword evidence="3 7" id="KW-1133">Transmembrane helix</keyword>
<keyword evidence="5" id="KW-0539">Nucleus</keyword>
<dbReference type="RefSeq" id="XP_031873316.1">
    <property type="nucleotide sequence ID" value="XM_032009262.1"/>
</dbReference>
<dbReference type="InterPro" id="IPR029058">
    <property type="entry name" value="AB_hydrolase_fold"/>
</dbReference>
<accession>A0A370TYS6</accession>
<evidence type="ECO:0000256" key="5">
    <source>
        <dbReference type="ARBA" id="ARBA00023242"/>
    </source>
</evidence>
<dbReference type="SUPFAM" id="SSF53474">
    <property type="entry name" value="alpha/beta-Hydrolases"/>
    <property type="match status" value="1"/>
</dbReference>
<evidence type="ECO:0000256" key="7">
    <source>
        <dbReference type="SAM" id="Phobius"/>
    </source>
</evidence>
<dbReference type="PANTHER" id="PTHR12265">
    <property type="entry name" value="TRANSMEMBRANE PROTEIN 53"/>
    <property type="match status" value="1"/>
</dbReference>
<keyword evidence="2 7" id="KW-0812">Transmembrane</keyword>
<dbReference type="InterPro" id="IPR008547">
    <property type="entry name" value="DUF829_TMEM53"/>
</dbReference>
<keyword evidence="9" id="KW-1185">Reference proteome</keyword>
<proteinExistence type="inferred from homology"/>
<comment type="similarity">
    <text evidence="1">Belongs to the TMEM53 family.</text>
</comment>
<dbReference type="Pfam" id="PF05705">
    <property type="entry name" value="DUF829"/>
    <property type="match status" value="1"/>
</dbReference>
<evidence type="ECO:0000256" key="4">
    <source>
        <dbReference type="ARBA" id="ARBA00023136"/>
    </source>
</evidence>
<evidence type="ECO:0000256" key="3">
    <source>
        <dbReference type="ARBA" id="ARBA00022989"/>
    </source>
</evidence>
<feature type="transmembrane region" description="Helical" evidence="7">
    <location>
        <begin position="167"/>
        <end position="192"/>
    </location>
</feature>
<dbReference type="PANTHER" id="PTHR12265:SF30">
    <property type="entry name" value="TRANSMEMBRANE PROTEIN 53"/>
    <property type="match status" value="1"/>
</dbReference>
<dbReference type="OrthoDB" id="77878at2759"/>
<evidence type="ECO:0000256" key="1">
    <source>
        <dbReference type="ARBA" id="ARBA00007387"/>
    </source>
</evidence>
<dbReference type="EMBL" id="NPIC01000001">
    <property type="protein sequence ID" value="RDL40660.1"/>
    <property type="molecule type" value="Genomic_DNA"/>
</dbReference>
<protein>
    <recommendedName>
        <fullName evidence="10">Indole-diterpene biosynthesis protein PaxU</fullName>
    </recommendedName>
</protein>
<evidence type="ECO:0000313" key="9">
    <source>
        <dbReference type="Proteomes" id="UP000254866"/>
    </source>
</evidence>
<dbReference type="Proteomes" id="UP000254866">
    <property type="component" value="Unassembled WGS sequence"/>
</dbReference>
<evidence type="ECO:0000313" key="8">
    <source>
        <dbReference type="EMBL" id="RDL40660.1"/>
    </source>
</evidence>
<comment type="caution">
    <text evidence="8">The sequence shown here is derived from an EMBL/GenBank/DDBJ whole genome shotgun (WGS) entry which is preliminary data.</text>
</comment>
<sequence>MASAKVSTGLEHFSRLNQAVYFHQPPPTVPTANQEPDLILLLGWMGAKPRALAKYAAIYEKLYPSSRILIVTTDYLDVTIRTATANANRIRPVLEILYSLAEHANAKLLLHFFSNGGGFTSMLIAQSFREKTGRALPVSAMVLDSCPGKASYEGTQRAFAIGMPKNVFLRVLGLFLVGIFLRLLKVYCTVLGKMNMIERLRKVLNDKALFDTAAPRTYIYSEGDDMVDWRDVDEHAEEATKKGYTVELEKYHDSGHAAHMVKDGERYWTIIQRLWNTVL</sequence>
<evidence type="ECO:0000256" key="2">
    <source>
        <dbReference type="ARBA" id="ARBA00022692"/>
    </source>
</evidence>
<comment type="subcellular location">
    <subcellularLocation>
        <location evidence="6">Nucleus outer membrane</location>
        <topology evidence="6">Single-pass membrane protein</topology>
    </subcellularLocation>
</comment>
<dbReference type="GO" id="GO:0005640">
    <property type="term" value="C:nuclear outer membrane"/>
    <property type="evidence" value="ECO:0007669"/>
    <property type="project" value="UniProtKB-SubCell"/>
</dbReference>
<dbReference type="GeneID" id="43593488"/>
<organism evidence="8 9">
    <name type="scientific">Venustampulla echinocandica</name>
    <dbReference type="NCBI Taxonomy" id="2656787"/>
    <lineage>
        <taxon>Eukaryota</taxon>
        <taxon>Fungi</taxon>
        <taxon>Dikarya</taxon>
        <taxon>Ascomycota</taxon>
        <taxon>Pezizomycotina</taxon>
        <taxon>Leotiomycetes</taxon>
        <taxon>Helotiales</taxon>
        <taxon>Pleuroascaceae</taxon>
        <taxon>Venustampulla</taxon>
    </lineage>
</organism>
<gene>
    <name evidence="8" type="ORF">BP5553_00639</name>
</gene>